<accession>A0A7D6W2K0</accession>
<reference evidence="1 2" key="1">
    <citation type="submission" date="2020-07" db="EMBL/GenBank/DDBJ databases">
        <title>Electron transfer.</title>
        <authorList>
            <person name="Huang L."/>
            <person name="Liu X."/>
            <person name="Zhou S."/>
        </authorList>
    </citation>
    <scope>NUCLEOTIDE SEQUENCE [LARGE SCALE GENOMIC DNA]</scope>
    <source>
        <strain evidence="1 2">Lx1</strain>
    </source>
</reference>
<gene>
    <name evidence="1" type="ORF">HZF06_06390</name>
</gene>
<dbReference type="RefSeq" id="WP_181602858.1">
    <property type="nucleotide sequence ID" value="NZ_CP059378.1"/>
</dbReference>
<protein>
    <submittedName>
        <fullName evidence="1">Uncharacterized protein</fullName>
    </submittedName>
</protein>
<dbReference type="Proteomes" id="UP000512286">
    <property type="component" value="Chromosome"/>
</dbReference>
<name>A0A7D6W2K0_9CLOT</name>
<evidence type="ECO:0000313" key="1">
    <source>
        <dbReference type="EMBL" id="QLY81211.1"/>
    </source>
</evidence>
<dbReference type="AlphaFoldDB" id="A0A7D6W2K0"/>
<evidence type="ECO:0000313" key="2">
    <source>
        <dbReference type="Proteomes" id="UP000512286"/>
    </source>
</evidence>
<dbReference type="KEGG" id="cint:HZF06_06390"/>
<dbReference type="EMBL" id="CP059378">
    <property type="protein sequence ID" value="QLY81211.1"/>
    <property type="molecule type" value="Genomic_DNA"/>
</dbReference>
<sequence>MINVKDKEMFNISKEDILCELENSKYKGRYKIYNTYLEQDADRWRRGYKYKFQQSLVDDNLKFFAYIKFYLDKRKKYALVAGTSGSYIVNTSSGCDLGFYLYPQKGPAKKWLYDNEKQWCQTEFLVIATNDEEKEKSHKESKEIEKYLVRTFGLFES</sequence>
<proteinExistence type="predicted"/>
<organism evidence="1 2">
    <name type="scientific">Clostridium intestinale</name>
    <dbReference type="NCBI Taxonomy" id="36845"/>
    <lineage>
        <taxon>Bacteria</taxon>
        <taxon>Bacillati</taxon>
        <taxon>Bacillota</taxon>
        <taxon>Clostridia</taxon>
        <taxon>Eubacteriales</taxon>
        <taxon>Clostridiaceae</taxon>
        <taxon>Clostridium</taxon>
    </lineage>
</organism>